<evidence type="ECO:0000259" key="1">
    <source>
        <dbReference type="PROSITE" id="PS50222"/>
    </source>
</evidence>
<dbReference type="STRING" id="33114.A0A2G2VM74"/>
<dbReference type="GO" id="GO:0005509">
    <property type="term" value="F:calcium ion binding"/>
    <property type="evidence" value="ECO:0007669"/>
    <property type="project" value="InterPro"/>
</dbReference>
<name>A0A2G2VM74_CAPBA</name>
<evidence type="ECO:0000313" key="2">
    <source>
        <dbReference type="EMBL" id="PHT34091.1"/>
    </source>
</evidence>
<dbReference type="PANTHER" id="PTHR35116">
    <property type="entry name" value="HELICASE PROTEIN MOM1"/>
    <property type="match status" value="1"/>
</dbReference>
<reference evidence="2 3" key="1">
    <citation type="journal article" date="2017" name="Genome Biol.">
        <title>New reference genome sequences of hot pepper reveal the massive evolution of plant disease-resistance genes by retroduplication.</title>
        <authorList>
            <person name="Kim S."/>
            <person name="Park J."/>
            <person name="Yeom S.I."/>
            <person name="Kim Y.M."/>
            <person name="Seo E."/>
            <person name="Kim K.T."/>
            <person name="Kim M.S."/>
            <person name="Lee J.M."/>
            <person name="Cheong K."/>
            <person name="Shin H.S."/>
            <person name="Kim S.B."/>
            <person name="Han K."/>
            <person name="Lee J."/>
            <person name="Park M."/>
            <person name="Lee H.A."/>
            <person name="Lee H.Y."/>
            <person name="Lee Y."/>
            <person name="Oh S."/>
            <person name="Lee J.H."/>
            <person name="Choi E."/>
            <person name="Choi E."/>
            <person name="Lee S.E."/>
            <person name="Jeon J."/>
            <person name="Kim H."/>
            <person name="Choi G."/>
            <person name="Song H."/>
            <person name="Lee J."/>
            <person name="Lee S.C."/>
            <person name="Kwon J.K."/>
            <person name="Lee H.Y."/>
            <person name="Koo N."/>
            <person name="Hong Y."/>
            <person name="Kim R.W."/>
            <person name="Kang W.H."/>
            <person name="Huh J.H."/>
            <person name="Kang B.C."/>
            <person name="Yang T.J."/>
            <person name="Lee Y.H."/>
            <person name="Bennetzen J.L."/>
            <person name="Choi D."/>
        </authorList>
    </citation>
    <scope>NUCLEOTIDE SEQUENCE [LARGE SCALE GENOMIC DNA]</scope>
    <source>
        <strain evidence="3">cv. PBC81</strain>
    </source>
</reference>
<reference evidence="3" key="2">
    <citation type="journal article" date="2017" name="J. Anim. Genet.">
        <title>Multiple reference genome sequences of hot pepper reveal the massive evolution of plant disease resistance genes by retroduplication.</title>
        <authorList>
            <person name="Kim S."/>
            <person name="Park J."/>
            <person name="Yeom S.-I."/>
            <person name="Kim Y.-M."/>
            <person name="Seo E."/>
            <person name="Kim K.-T."/>
            <person name="Kim M.-S."/>
            <person name="Lee J.M."/>
            <person name="Cheong K."/>
            <person name="Shin H.-S."/>
            <person name="Kim S.-B."/>
            <person name="Han K."/>
            <person name="Lee J."/>
            <person name="Park M."/>
            <person name="Lee H.-A."/>
            <person name="Lee H.-Y."/>
            <person name="Lee Y."/>
            <person name="Oh S."/>
            <person name="Lee J.H."/>
            <person name="Choi E."/>
            <person name="Choi E."/>
            <person name="Lee S.E."/>
            <person name="Jeon J."/>
            <person name="Kim H."/>
            <person name="Choi G."/>
            <person name="Song H."/>
            <person name="Lee J."/>
            <person name="Lee S.-C."/>
            <person name="Kwon J.-K."/>
            <person name="Lee H.-Y."/>
            <person name="Koo N."/>
            <person name="Hong Y."/>
            <person name="Kim R.W."/>
            <person name="Kang W.-H."/>
            <person name="Huh J.H."/>
            <person name="Kang B.-C."/>
            <person name="Yang T.-J."/>
            <person name="Lee Y.-H."/>
            <person name="Bennetzen J.L."/>
            <person name="Choi D."/>
        </authorList>
    </citation>
    <scope>NUCLEOTIDE SEQUENCE [LARGE SCALE GENOMIC DNA]</scope>
    <source>
        <strain evidence="3">cv. PBC81</strain>
    </source>
</reference>
<dbReference type="InterPro" id="IPR002048">
    <property type="entry name" value="EF_hand_dom"/>
</dbReference>
<sequence length="272" mass="31336">MGSIPVLIKHNGSMNNIEQQYEDYISDAILLSINALYNQLYELLVSHMDVDLTCKSIQIEYQLTDIEGKIRIRNDMDLKVYIMQKRERSAELPSQAISQSNTNVVFVQGSSTMPMRPVHQMANTNLILPFHAGPLHIEWERIHKEKEQPTKGLEDLKEIEEAIASISKKYDLTLQEVEVEAVYLLKLKELDEESNGAIDPQELKHAFSKQEINFTNEEINNLFQACDINEDMGIKFSEFIVLLCLVYLLKDDLFALHAVSRECIKQSPRCYK</sequence>
<dbReference type="PROSITE" id="PS50222">
    <property type="entry name" value="EF_HAND_2"/>
    <property type="match status" value="1"/>
</dbReference>
<dbReference type="SUPFAM" id="SSF47473">
    <property type="entry name" value="EF-hand"/>
    <property type="match status" value="1"/>
</dbReference>
<organism evidence="2 3">
    <name type="scientific">Capsicum baccatum</name>
    <name type="common">Peruvian pepper</name>
    <dbReference type="NCBI Taxonomy" id="33114"/>
    <lineage>
        <taxon>Eukaryota</taxon>
        <taxon>Viridiplantae</taxon>
        <taxon>Streptophyta</taxon>
        <taxon>Embryophyta</taxon>
        <taxon>Tracheophyta</taxon>
        <taxon>Spermatophyta</taxon>
        <taxon>Magnoliopsida</taxon>
        <taxon>eudicotyledons</taxon>
        <taxon>Gunneridae</taxon>
        <taxon>Pentapetalae</taxon>
        <taxon>asterids</taxon>
        <taxon>lamiids</taxon>
        <taxon>Solanales</taxon>
        <taxon>Solanaceae</taxon>
        <taxon>Solanoideae</taxon>
        <taxon>Capsiceae</taxon>
        <taxon>Capsicum</taxon>
    </lineage>
</organism>
<comment type="caution">
    <text evidence="2">The sequence shown here is derived from an EMBL/GenBank/DDBJ whole genome shotgun (WGS) entry which is preliminary data.</text>
</comment>
<dbReference type="InterPro" id="IPR011992">
    <property type="entry name" value="EF-hand-dom_pair"/>
</dbReference>
<dbReference type="PANTHER" id="PTHR35116:SF2">
    <property type="entry name" value="ATP-DEPENDENT HELICASE FAMILY PROTEIN-RELATED"/>
    <property type="match status" value="1"/>
</dbReference>
<dbReference type="CDD" id="cd00051">
    <property type="entry name" value="EFh"/>
    <property type="match status" value="1"/>
</dbReference>
<dbReference type="Gene3D" id="1.10.238.10">
    <property type="entry name" value="EF-hand"/>
    <property type="match status" value="1"/>
</dbReference>
<dbReference type="Proteomes" id="UP000224567">
    <property type="component" value="Unassembled WGS sequence"/>
</dbReference>
<accession>A0A2G2VM74</accession>
<dbReference type="InterPro" id="IPR039322">
    <property type="entry name" value="MOM1"/>
</dbReference>
<protein>
    <submittedName>
        <fullName evidence="2">Calcium-binding protein CML21</fullName>
    </submittedName>
</protein>
<gene>
    <name evidence="2" type="ORF">CQW23_25891</name>
</gene>
<dbReference type="AlphaFoldDB" id="A0A2G2VM74"/>
<dbReference type="GO" id="GO:0031507">
    <property type="term" value="P:heterochromatin formation"/>
    <property type="evidence" value="ECO:0007669"/>
    <property type="project" value="InterPro"/>
</dbReference>
<dbReference type="EMBL" id="MLFT02000011">
    <property type="protein sequence ID" value="PHT34091.1"/>
    <property type="molecule type" value="Genomic_DNA"/>
</dbReference>
<keyword evidence="3" id="KW-1185">Reference proteome</keyword>
<dbReference type="OrthoDB" id="10443234at2759"/>
<evidence type="ECO:0000313" key="3">
    <source>
        <dbReference type="Proteomes" id="UP000224567"/>
    </source>
</evidence>
<feature type="domain" description="EF-hand" evidence="1">
    <location>
        <begin position="178"/>
        <end position="213"/>
    </location>
</feature>
<proteinExistence type="predicted"/>